<sequence>MMKINNILLPLLLAVFVIGCGPSKDEAERLSAQERARLRTLDSLAFKVGVQPSLDCLPVYVAHEEHLFDSLDVDVRLRLYDAGIDCNAAFKAGKLQAAVTDLVACQRMVGLGVPLRYVAATGTYWQLVSNRLARVRHIKQLKDKMLAMTRYSATDLLGDYAVDSAKLVPDHVFRIQINDPGVRLGMLLNNEMDAMFLSEPHATAARMHKHPVLMDSRDKDLWLGVVALYEPVPGDKHRRAQAEAFVKAYDKACDLINKNGIKHYAGIIHEYCKVDDRVIAALPEVKYKHASLPRMSDLEAAGRWLKNK</sequence>
<gene>
    <name evidence="1" type="ORF">HPS54_11140</name>
</gene>
<dbReference type="PROSITE" id="PS51257">
    <property type="entry name" value="PROKAR_LIPOPROTEIN"/>
    <property type="match status" value="1"/>
</dbReference>
<dbReference type="PANTHER" id="PTHR30024">
    <property type="entry name" value="ALIPHATIC SULFONATES-BINDING PROTEIN-RELATED"/>
    <property type="match status" value="1"/>
</dbReference>
<accession>A0ABX2B741</accession>
<evidence type="ECO:0000313" key="2">
    <source>
        <dbReference type="Proteomes" id="UP000820977"/>
    </source>
</evidence>
<proteinExistence type="predicted"/>
<evidence type="ECO:0000313" key="1">
    <source>
        <dbReference type="EMBL" id="NPE26055.1"/>
    </source>
</evidence>
<name>A0ABX2B741_9BACT</name>
<dbReference type="Proteomes" id="UP000820977">
    <property type="component" value="Unassembled WGS sequence"/>
</dbReference>
<protein>
    <submittedName>
        <fullName evidence="1">ABC transporter substrate-binding protein</fullName>
    </submittedName>
</protein>
<dbReference type="SUPFAM" id="SSF53850">
    <property type="entry name" value="Periplasmic binding protein-like II"/>
    <property type="match status" value="1"/>
</dbReference>
<comment type="caution">
    <text evidence="1">The sequence shown here is derived from an EMBL/GenBank/DDBJ whole genome shotgun (WGS) entry which is preliminary data.</text>
</comment>
<dbReference type="EMBL" id="JABKKJ010000026">
    <property type="protein sequence ID" value="NPE26055.1"/>
    <property type="molecule type" value="Genomic_DNA"/>
</dbReference>
<dbReference type="Gene3D" id="3.40.190.10">
    <property type="entry name" value="Periplasmic binding protein-like II"/>
    <property type="match status" value="2"/>
</dbReference>
<organism evidence="1 2">
    <name type="scientific">Xylanibacter caecicola</name>
    <dbReference type="NCBI Taxonomy" id="2736294"/>
    <lineage>
        <taxon>Bacteria</taxon>
        <taxon>Pseudomonadati</taxon>
        <taxon>Bacteroidota</taxon>
        <taxon>Bacteroidia</taxon>
        <taxon>Bacteroidales</taxon>
        <taxon>Prevotellaceae</taxon>
        <taxon>Xylanibacter</taxon>
    </lineage>
</organism>
<reference evidence="1 2" key="1">
    <citation type="submission" date="2020-05" db="EMBL/GenBank/DDBJ databases">
        <title>Distinct polysaccharide utilization as determinants for interspecies competition between intestinal Prevotella spp.</title>
        <authorList>
            <person name="Galvez E.J.C."/>
            <person name="Iljazovic A."/>
            <person name="Strowig T."/>
        </authorList>
    </citation>
    <scope>NUCLEOTIDE SEQUENCE [LARGE SCALE GENOMIC DNA]</scope>
    <source>
        <strain evidence="1 2">PCHR</strain>
    </source>
</reference>
<keyword evidence="2" id="KW-1185">Reference proteome</keyword>